<organism evidence="1 2">
    <name type="scientific">Enterocloster clostridioformis</name>
    <dbReference type="NCBI Taxonomy" id="1531"/>
    <lineage>
        <taxon>Bacteria</taxon>
        <taxon>Bacillati</taxon>
        <taxon>Bacillota</taxon>
        <taxon>Clostridia</taxon>
        <taxon>Lachnospirales</taxon>
        <taxon>Lachnospiraceae</taxon>
        <taxon>Enterocloster</taxon>
    </lineage>
</organism>
<gene>
    <name evidence="1" type="ORF">ERS852480_05345</name>
</gene>
<reference evidence="1 2" key="1">
    <citation type="submission" date="2015-09" db="EMBL/GenBank/DDBJ databases">
        <authorList>
            <consortium name="Pathogen Informatics"/>
        </authorList>
    </citation>
    <scope>NUCLEOTIDE SEQUENCE [LARGE SCALE GENOMIC DNA]</scope>
    <source>
        <strain evidence="1 2">2789STDY5834865</strain>
    </source>
</reference>
<sequence>MLSNIQRNIIIRALRIRKSQGEEPADILEGYKSLTEEEKAELLEALEE</sequence>
<name>A0A174V708_9FIRM</name>
<proteinExistence type="predicted"/>
<evidence type="ECO:0000313" key="1">
    <source>
        <dbReference type="EMBL" id="CUQ28941.1"/>
    </source>
</evidence>
<protein>
    <submittedName>
        <fullName evidence="1">Uncharacterized protein</fullName>
    </submittedName>
</protein>
<dbReference type="RefSeq" id="WP_166433548.1">
    <property type="nucleotide sequence ID" value="NZ_CARCJL010000099.1"/>
</dbReference>
<dbReference type="EMBL" id="CZAB01000159">
    <property type="protein sequence ID" value="CUQ28941.1"/>
    <property type="molecule type" value="Genomic_DNA"/>
</dbReference>
<dbReference type="AlphaFoldDB" id="A0A174V708"/>
<evidence type="ECO:0000313" key="2">
    <source>
        <dbReference type="Proteomes" id="UP000095512"/>
    </source>
</evidence>
<accession>A0A174V708</accession>
<dbReference type="Proteomes" id="UP000095512">
    <property type="component" value="Unassembled WGS sequence"/>
</dbReference>